<dbReference type="InterPro" id="IPR001343">
    <property type="entry name" value="Hemolysn_Ca-bd"/>
</dbReference>
<dbReference type="EMBL" id="BNAP01000040">
    <property type="protein sequence ID" value="GHH04034.1"/>
    <property type="molecule type" value="Genomic_DNA"/>
</dbReference>
<reference evidence="4" key="1">
    <citation type="journal article" date="2014" name="Int. J. Syst. Evol. Microbiol.">
        <title>Complete genome sequence of Corynebacterium casei LMG S-19264T (=DSM 44701T), isolated from a smear-ripened cheese.</title>
        <authorList>
            <consortium name="US DOE Joint Genome Institute (JGI-PGF)"/>
            <person name="Walter F."/>
            <person name="Albersmeier A."/>
            <person name="Kalinowski J."/>
            <person name="Ruckert C."/>
        </authorList>
    </citation>
    <scope>NUCLEOTIDE SEQUENCE</scope>
    <source>
        <strain evidence="4">CGMCC 1.7081</strain>
    </source>
</reference>
<dbReference type="Gene3D" id="2.60.40.2810">
    <property type="match status" value="2"/>
</dbReference>
<reference evidence="4" key="2">
    <citation type="submission" date="2020-09" db="EMBL/GenBank/DDBJ databases">
        <authorList>
            <person name="Sun Q."/>
            <person name="Zhou Y."/>
        </authorList>
    </citation>
    <scope>NUCLEOTIDE SEQUENCE</scope>
    <source>
        <strain evidence="4">CGMCC 1.7081</strain>
    </source>
</reference>
<dbReference type="InterPro" id="IPR017946">
    <property type="entry name" value="PLC-like_Pdiesterase_TIM-brl"/>
</dbReference>
<dbReference type="Gene3D" id="2.150.10.10">
    <property type="entry name" value="Serralysin-like metalloprotease, C-terminal"/>
    <property type="match status" value="2"/>
</dbReference>
<dbReference type="RefSeq" id="WP_189658417.1">
    <property type="nucleotide sequence ID" value="NZ_BNAP01000040.1"/>
</dbReference>
<proteinExistence type="predicted"/>
<dbReference type="Gene3D" id="3.20.20.190">
    <property type="entry name" value="Phosphatidylinositol (PI) phosphodiesterase"/>
    <property type="match status" value="1"/>
</dbReference>
<comment type="caution">
    <text evidence="4">The sequence shown here is derived from an EMBL/GenBank/DDBJ whole genome shotgun (WGS) entry which is preliminary data.</text>
</comment>
<dbReference type="SUPFAM" id="SSF51120">
    <property type="entry name" value="beta-Roll"/>
    <property type="match status" value="3"/>
</dbReference>
<evidence type="ECO:0000313" key="5">
    <source>
        <dbReference type="Proteomes" id="UP000611500"/>
    </source>
</evidence>
<evidence type="ECO:0000259" key="3">
    <source>
        <dbReference type="PROSITE" id="PS51704"/>
    </source>
</evidence>
<feature type="domain" description="GP-PDE" evidence="3">
    <location>
        <begin position="5"/>
        <end position="236"/>
    </location>
</feature>
<dbReference type="Pfam" id="PF00353">
    <property type="entry name" value="HemolysinCabind"/>
    <property type="match status" value="4"/>
</dbReference>
<dbReference type="GO" id="GO:0005509">
    <property type="term" value="F:calcium ion binding"/>
    <property type="evidence" value="ECO:0007669"/>
    <property type="project" value="InterPro"/>
</dbReference>
<evidence type="ECO:0000256" key="2">
    <source>
        <dbReference type="ARBA" id="ARBA00022525"/>
    </source>
</evidence>
<keyword evidence="5" id="KW-1185">Reference proteome</keyword>
<gene>
    <name evidence="4" type="ORF">GCM10010961_42230</name>
</gene>
<dbReference type="Pfam" id="PF17963">
    <property type="entry name" value="Big_9"/>
    <property type="match status" value="2"/>
</dbReference>
<dbReference type="PROSITE" id="PS51704">
    <property type="entry name" value="GP_PDE"/>
    <property type="match status" value="1"/>
</dbReference>
<organism evidence="4 5">
    <name type="scientific">Pseudodonghicola xiamenensis</name>
    <dbReference type="NCBI Taxonomy" id="337702"/>
    <lineage>
        <taxon>Bacteria</taxon>
        <taxon>Pseudomonadati</taxon>
        <taxon>Pseudomonadota</taxon>
        <taxon>Alphaproteobacteria</taxon>
        <taxon>Rhodobacterales</taxon>
        <taxon>Paracoccaceae</taxon>
        <taxon>Pseudodonghicola</taxon>
    </lineage>
</organism>
<dbReference type="Proteomes" id="UP000611500">
    <property type="component" value="Unassembled WGS sequence"/>
</dbReference>
<dbReference type="GO" id="GO:0008081">
    <property type="term" value="F:phosphoric diester hydrolase activity"/>
    <property type="evidence" value="ECO:0007669"/>
    <property type="project" value="InterPro"/>
</dbReference>
<keyword evidence="2" id="KW-0964">Secreted</keyword>
<dbReference type="Pfam" id="PF03009">
    <property type="entry name" value="GDPD"/>
    <property type="match status" value="1"/>
</dbReference>
<dbReference type="GO" id="GO:0005576">
    <property type="term" value="C:extracellular region"/>
    <property type="evidence" value="ECO:0007669"/>
    <property type="project" value="UniProtKB-SubCell"/>
</dbReference>
<comment type="subcellular location">
    <subcellularLocation>
        <location evidence="1">Secreted</location>
    </subcellularLocation>
</comment>
<dbReference type="InterPro" id="IPR050557">
    <property type="entry name" value="RTX_toxin/Mannuronan_C5-epim"/>
</dbReference>
<dbReference type="NCBIfam" id="TIGR01965">
    <property type="entry name" value="VCBS_repeat"/>
    <property type="match status" value="1"/>
</dbReference>
<sequence>MTDTPTLYAHRGTDPYTDNQHDSYMWAFKYGADYVETDFRLTKDGELVTHHDDLPKGIANMTLEEIRQEVPGIITLEALIDLTKQMEAETGRQLGILVETKSSGYATYDALLSKLVAADFADPQHIVFQTFATDHTVLRDLMDNVYHVDFPLVWLGSLNPTTIADASDPEGSMGQLDGIAPQMTSLTKELVDLAHDAGLDVNGWTVVGTEADIRNALELGVDGIINDQTQHSRPALEKLLNNATVTYGDDDDNEINAVGGKDVVYAMSGNDIVRGGGYDDVLYGDEGDDLLFGGAGDDALVGGSGTDFLDGGAGSDTLDGGMDNDVIVATGDKVIFGKDAGIDLVSLDSTSTILLTDAELADINVISADGNLIIRVGDDALVLLDGVDEMHQPATITLADGSHLTGAELALLATAGTDADVAAALPDLQALLASAPDLAIATHYEIGTDLIAESGFEEGTLTYPIEGVEDGGTYRLTFQIADLPTGADGVRVLWGGDIVYEGVPSGDGDSLAFLVTGGAGDGANELVFEGHGETFDASLEALKFVKVADPAVDTEGNVAPVSSEAEQSVSLSIPFAGQIEATDSDGDTLAFILADGPSHGTLAFNSDGSYEYTADAGYLGADRFTYLVNDGRGGIIESAVNLNVVSNIAVGTDLIVNGSFEDLSESGNYNGGSDWGYRNQDGQIVGWTNVNNNRIEQHLDNYGGVVAKDGDIWIDMDHSVTGSLVDRIGQDVAGVEAGAIYEVSFSLSDSDIAHDDDGVIVMWNGEVIFDGLAPQNTTGINPEWETHTIQVVGGSGDGSNRLEFIDKGATDSWGAGAALDDVHFTKTADAPVALGTDLIVNGSFEDLSESGNYNGGSDWGYRNQDGQIVGWTNVNNNRIEQHLDNYGGVVAKDGDIWIDMDHSVTGSLVDRIGQDIAGVEAGAIYEVSFSLSDSDVRHDDDGVIVMWNGEVIFDGLAPQNTTGVNPEWETHTIKVVGGSGDGSNRLEFIDKGEADSWGAGAALDDVHFIKIGNASDENSAPVIDGDVDLGVVAEDSSVTLTSEQLLAHASDIDGDDLSITDLSASSGSLKDNGDGSWTFTPEADDDTEVTFSFTVSDGAESVTGSATLDITAVNDAPVIEAVAPQTTNEDVAIEGQIVASDVDGDTLSYAIAEGKGPTNGHVVIGASGNWTYTPDAGFNGEDSFAIAVSDGTATVEQIIDVAIKGLNDTPELSQALRSNLVSEAALGVPVSTAFDVEFGDDGFGSSTFTGELTLAVGAGIVDINVADGPQEVETLTSGGTPVTFALEDGAVVAYVAAEDGRQDILRVEIDGQDGAMTTLLGPIDHVDASSGKPIDQIDVDATIAFADEDGDQVNGVVRSSILNGAENMRMTGTSGRDHLVADAGDDVLSGRAGNDLLEGLGGDDMLRGAGGDDVLLGGNGKDVLIGGRGADLLKGGKGADILFGGKGDDLLTGGAGRDTLIGGRGDDILTGGGGADVFVFAGKSGHDMITDFEIGVDTLELSGFDSIEAVMDAATETDGGLLIDLGAKGSITLSHVNHDDLLWTDIVLA</sequence>
<dbReference type="NCBIfam" id="NF012211">
    <property type="entry name" value="tand_rpt_95"/>
    <property type="match status" value="3"/>
</dbReference>
<dbReference type="PANTHER" id="PTHR38340">
    <property type="entry name" value="S-LAYER PROTEIN"/>
    <property type="match status" value="1"/>
</dbReference>
<dbReference type="CDD" id="cd08556">
    <property type="entry name" value="GDPD"/>
    <property type="match status" value="1"/>
</dbReference>
<protein>
    <recommendedName>
        <fullName evidence="3">GP-PDE domain-containing protein</fullName>
    </recommendedName>
</protein>
<dbReference type="InterPro" id="IPR011049">
    <property type="entry name" value="Serralysin-like_metalloprot_C"/>
</dbReference>
<dbReference type="PANTHER" id="PTHR38340:SF1">
    <property type="entry name" value="S-LAYER PROTEIN"/>
    <property type="match status" value="1"/>
</dbReference>
<dbReference type="PROSITE" id="PS00330">
    <property type="entry name" value="HEMOLYSIN_CALCIUM"/>
    <property type="match status" value="6"/>
</dbReference>
<dbReference type="Pfam" id="PF17892">
    <property type="entry name" value="Cadherin_5"/>
    <property type="match status" value="1"/>
</dbReference>
<dbReference type="InterPro" id="IPR041690">
    <property type="entry name" value="Cadherin_5"/>
</dbReference>
<evidence type="ECO:0000313" key="4">
    <source>
        <dbReference type="EMBL" id="GHH04034.1"/>
    </source>
</evidence>
<accession>A0A8J3ME82</accession>
<dbReference type="InterPro" id="IPR030395">
    <property type="entry name" value="GP_PDE_dom"/>
</dbReference>
<dbReference type="InterPro" id="IPR010221">
    <property type="entry name" value="VCBS_dom"/>
</dbReference>
<dbReference type="PRINTS" id="PR00313">
    <property type="entry name" value="CABNDNGRPT"/>
</dbReference>
<dbReference type="InterPro" id="IPR018511">
    <property type="entry name" value="Hemolysin-typ_Ca-bd_CS"/>
</dbReference>
<dbReference type="GO" id="GO:0006629">
    <property type="term" value="P:lipid metabolic process"/>
    <property type="evidence" value="ECO:0007669"/>
    <property type="project" value="InterPro"/>
</dbReference>
<evidence type="ECO:0000256" key="1">
    <source>
        <dbReference type="ARBA" id="ARBA00004613"/>
    </source>
</evidence>
<name>A0A8J3ME82_9RHOB</name>
<dbReference type="SUPFAM" id="SSF51695">
    <property type="entry name" value="PLC-like phosphodiesterases"/>
    <property type="match status" value="1"/>
</dbReference>